<dbReference type="GO" id="GO:1990904">
    <property type="term" value="C:ribonucleoprotein complex"/>
    <property type="evidence" value="ECO:0007669"/>
    <property type="project" value="UniProtKB-KW"/>
</dbReference>
<dbReference type="InterPro" id="IPR021137">
    <property type="entry name" value="Ribosomal_bL35-like"/>
</dbReference>
<dbReference type="PANTHER" id="PTHR36400">
    <property type="entry name" value="RIBOSOMAL PROTEIN L35"/>
    <property type="match status" value="1"/>
</dbReference>
<name>A0ABD3KVY2_EUCGL</name>
<comment type="similarity">
    <text evidence="1">Belongs to the bacterial ribosomal protein bL35 family.</text>
</comment>
<proteinExistence type="inferred from homology"/>
<evidence type="ECO:0000313" key="4">
    <source>
        <dbReference type="EMBL" id="KAL3743881.1"/>
    </source>
</evidence>
<evidence type="ECO:0000256" key="3">
    <source>
        <dbReference type="ARBA" id="ARBA00023274"/>
    </source>
</evidence>
<keyword evidence="2" id="KW-0689">Ribosomal protein</keyword>
<sequence>MQRWCTKLRPLALQSVRCSPAPSSRRLLHAAALVRPPAATFPLYRAPSFCNAPLPNASLPAHYSPLGFRSLPPHNFSAQVRHVSSRDRRKKRKRMTPMVSKVKKIKMKFYSSYKSRFRPMNDGNIRRWKEGKRHNAHLKSKKSKRRLRKPATVPLAYAKVMKKLGFCS</sequence>
<dbReference type="Proteomes" id="UP001634007">
    <property type="component" value="Unassembled WGS sequence"/>
</dbReference>
<dbReference type="InterPro" id="IPR037229">
    <property type="entry name" value="Ribosomal_bL35_sf"/>
</dbReference>
<evidence type="ECO:0000256" key="2">
    <source>
        <dbReference type="ARBA" id="ARBA00022980"/>
    </source>
</evidence>
<dbReference type="AlphaFoldDB" id="A0ABD3KVY2"/>
<dbReference type="EMBL" id="JBJKBG010000004">
    <property type="protein sequence ID" value="KAL3743881.1"/>
    <property type="molecule type" value="Genomic_DNA"/>
</dbReference>
<comment type="caution">
    <text evidence="4">The sequence shown here is derived from an EMBL/GenBank/DDBJ whole genome shotgun (WGS) entry which is preliminary data.</text>
</comment>
<accession>A0ABD3KVY2</accession>
<keyword evidence="3" id="KW-0687">Ribonucleoprotein</keyword>
<keyword evidence="5" id="KW-1185">Reference proteome</keyword>
<reference evidence="4 5" key="1">
    <citation type="submission" date="2024-11" db="EMBL/GenBank/DDBJ databases">
        <title>Chromosome-level genome assembly of Eucalyptus globulus Labill. provides insights into its genome evolution.</title>
        <authorList>
            <person name="Li X."/>
        </authorList>
    </citation>
    <scope>NUCLEOTIDE SEQUENCE [LARGE SCALE GENOMIC DNA]</scope>
    <source>
        <strain evidence="4">CL2024</strain>
        <tissue evidence="4">Fresh tender leaves</tissue>
    </source>
</reference>
<evidence type="ECO:0008006" key="6">
    <source>
        <dbReference type="Google" id="ProtNLM"/>
    </source>
</evidence>
<dbReference type="GO" id="GO:0005840">
    <property type="term" value="C:ribosome"/>
    <property type="evidence" value="ECO:0007669"/>
    <property type="project" value="UniProtKB-KW"/>
</dbReference>
<evidence type="ECO:0000256" key="1">
    <source>
        <dbReference type="ARBA" id="ARBA00006598"/>
    </source>
</evidence>
<dbReference type="Gene3D" id="4.10.410.60">
    <property type="match status" value="1"/>
</dbReference>
<evidence type="ECO:0000313" key="5">
    <source>
        <dbReference type="Proteomes" id="UP001634007"/>
    </source>
</evidence>
<gene>
    <name evidence="4" type="ORF">ACJRO7_019047</name>
</gene>
<organism evidence="4 5">
    <name type="scientific">Eucalyptus globulus</name>
    <name type="common">Tasmanian blue gum</name>
    <dbReference type="NCBI Taxonomy" id="34317"/>
    <lineage>
        <taxon>Eukaryota</taxon>
        <taxon>Viridiplantae</taxon>
        <taxon>Streptophyta</taxon>
        <taxon>Embryophyta</taxon>
        <taxon>Tracheophyta</taxon>
        <taxon>Spermatophyta</taxon>
        <taxon>Magnoliopsida</taxon>
        <taxon>eudicotyledons</taxon>
        <taxon>Gunneridae</taxon>
        <taxon>Pentapetalae</taxon>
        <taxon>rosids</taxon>
        <taxon>malvids</taxon>
        <taxon>Myrtales</taxon>
        <taxon>Myrtaceae</taxon>
        <taxon>Myrtoideae</taxon>
        <taxon>Eucalypteae</taxon>
        <taxon>Eucalyptus</taxon>
    </lineage>
</organism>
<protein>
    <recommendedName>
        <fullName evidence="6">50S ribosomal protein L35</fullName>
    </recommendedName>
</protein>
<dbReference type="PANTHER" id="PTHR36400:SF1">
    <property type="entry name" value="RIBOSOMAL PROTEIN L35"/>
    <property type="match status" value="1"/>
</dbReference>
<dbReference type="SUPFAM" id="SSF143034">
    <property type="entry name" value="L35p-like"/>
    <property type="match status" value="1"/>
</dbReference>
<dbReference type="Pfam" id="PF01632">
    <property type="entry name" value="Ribosomal_L35p"/>
    <property type="match status" value="1"/>
</dbReference>